<dbReference type="SMART" id="SM00173">
    <property type="entry name" value="RAS"/>
    <property type="match status" value="1"/>
</dbReference>
<dbReference type="OrthoDB" id="63533at2759"/>
<dbReference type="SMART" id="SM00174">
    <property type="entry name" value="RHO"/>
    <property type="match status" value="1"/>
</dbReference>
<protein>
    <submittedName>
        <fullName evidence="2">Uncharacterized protein</fullName>
    </submittedName>
</protein>
<dbReference type="InterPro" id="IPR027417">
    <property type="entry name" value="P-loop_NTPase"/>
</dbReference>
<dbReference type="Pfam" id="PF00071">
    <property type="entry name" value="Ras"/>
    <property type="match status" value="1"/>
</dbReference>
<dbReference type="PROSITE" id="PS51419">
    <property type="entry name" value="RAB"/>
    <property type="match status" value="1"/>
</dbReference>
<dbReference type="GO" id="GO:0003924">
    <property type="term" value="F:GTPase activity"/>
    <property type="evidence" value="ECO:0007669"/>
    <property type="project" value="InterPro"/>
</dbReference>
<dbReference type="GO" id="GO:0005525">
    <property type="term" value="F:GTP binding"/>
    <property type="evidence" value="ECO:0007669"/>
    <property type="project" value="InterPro"/>
</dbReference>
<dbReference type="Gene3D" id="3.40.50.300">
    <property type="entry name" value="P-loop containing nucleotide triphosphate hydrolases"/>
    <property type="match status" value="1"/>
</dbReference>
<evidence type="ECO:0000313" key="2">
    <source>
        <dbReference type="EMBL" id="CDW85984.1"/>
    </source>
</evidence>
<dbReference type="EMBL" id="CCKQ01014233">
    <property type="protein sequence ID" value="CDW85984.1"/>
    <property type="molecule type" value="Genomic_DNA"/>
</dbReference>
<keyword evidence="3" id="KW-1185">Reference proteome</keyword>
<dbReference type="FunFam" id="3.40.50.300:FF:000808">
    <property type="entry name" value="Small GTP-binding protein, putative"/>
    <property type="match status" value="1"/>
</dbReference>
<dbReference type="NCBIfam" id="TIGR00231">
    <property type="entry name" value="small_GTP"/>
    <property type="match status" value="1"/>
</dbReference>
<dbReference type="InterPro" id="IPR025662">
    <property type="entry name" value="Sigma_54_int_dom_ATP-bd_1"/>
</dbReference>
<proteinExistence type="predicted"/>
<dbReference type="PRINTS" id="PR00449">
    <property type="entry name" value="RASTRNSFRMNG"/>
</dbReference>
<dbReference type="AlphaFoldDB" id="A0A078AUV2"/>
<dbReference type="InterPro" id="IPR005225">
    <property type="entry name" value="Small_GTP-bd"/>
</dbReference>
<keyword evidence="1" id="KW-0547">Nucleotide-binding</keyword>
<dbReference type="Proteomes" id="UP000039865">
    <property type="component" value="Unassembled WGS sequence"/>
</dbReference>
<dbReference type="OMA" id="PKNEPQC"/>
<evidence type="ECO:0000256" key="1">
    <source>
        <dbReference type="ARBA" id="ARBA00022741"/>
    </source>
</evidence>
<dbReference type="PANTHER" id="PTHR47978">
    <property type="match status" value="1"/>
</dbReference>
<accession>A0A078AUV2</accession>
<dbReference type="PROSITE" id="PS51421">
    <property type="entry name" value="RAS"/>
    <property type="match status" value="1"/>
</dbReference>
<dbReference type="InterPro" id="IPR001806">
    <property type="entry name" value="Small_GTPase"/>
</dbReference>
<gene>
    <name evidence="2" type="primary">Contig17121.g830</name>
    <name evidence="2" type="ORF">STYLEM_15075</name>
</gene>
<dbReference type="InParanoid" id="A0A078AUV2"/>
<reference evidence="2 3" key="1">
    <citation type="submission" date="2014-06" db="EMBL/GenBank/DDBJ databases">
        <authorList>
            <person name="Swart Estienne"/>
        </authorList>
    </citation>
    <scope>NUCLEOTIDE SEQUENCE [LARGE SCALE GENOMIC DNA]</scope>
    <source>
        <strain evidence="2 3">130c</strain>
    </source>
</reference>
<dbReference type="PROSITE" id="PS00675">
    <property type="entry name" value="SIGMA54_INTERACT_1"/>
    <property type="match status" value="1"/>
</dbReference>
<sequence length="221" mass="24525">MMQTNDQSTSGGGCCYGRSKKSAKASAVNVQKKTNVDRQDIFGSSSQQKIIEAKVVLLGDSGVGKSSIAQRYCKNLFSESHDVTIGGAYLQQIVTLQDGNQVKLHIWDTGGSERFRSMVSLYYREAAAAIICYDISDDKSFTSVHFWINEMINNNDKEEFVMALAGNKCDVEESQRKITRGMSESLSQKHNMIQAETSAKTGEGVQELFKQIAERIVKLKK</sequence>
<dbReference type="SMART" id="SM00175">
    <property type="entry name" value="RAB"/>
    <property type="match status" value="1"/>
</dbReference>
<name>A0A078AUV2_STYLE</name>
<dbReference type="SUPFAM" id="SSF52540">
    <property type="entry name" value="P-loop containing nucleoside triphosphate hydrolases"/>
    <property type="match status" value="1"/>
</dbReference>
<evidence type="ECO:0000313" key="3">
    <source>
        <dbReference type="Proteomes" id="UP000039865"/>
    </source>
</evidence>
<organism evidence="2 3">
    <name type="scientific">Stylonychia lemnae</name>
    <name type="common">Ciliate</name>
    <dbReference type="NCBI Taxonomy" id="5949"/>
    <lineage>
        <taxon>Eukaryota</taxon>
        <taxon>Sar</taxon>
        <taxon>Alveolata</taxon>
        <taxon>Ciliophora</taxon>
        <taxon>Intramacronucleata</taxon>
        <taxon>Spirotrichea</taxon>
        <taxon>Stichotrichia</taxon>
        <taxon>Sporadotrichida</taxon>
        <taxon>Oxytrichidae</taxon>
        <taxon>Stylonychinae</taxon>
        <taxon>Stylonychia</taxon>
    </lineage>
</organism>